<sequence length="86" mass="8764">MAEAEARIVVAAVAARVVVAEAAVRVEPPSGTDGVVLAAAELLVVISNQEVPLMLLGSGHVGQKTPELAPVACSRSELGLPLWPSK</sequence>
<evidence type="ECO:0000313" key="1">
    <source>
        <dbReference type="EMBL" id="EMS57894.1"/>
    </source>
</evidence>
<dbReference type="AlphaFoldDB" id="M8ABG9"/>
<name>M8ABG9_TRIUA</name>
<organism evidence="1">
    <name type="scientific">Triticum urartu</name>
    <name type="common">Red wild einkorn</name>
    <name type="synonym">Crithodium urartu</name>
    <dbReference type="NCBI Taxonomy" id="4572"/>
    <lineage>
        <taxon>Eukaryota</taxon>
        <taxon>Viridiplantae</taxon>
        <taxon>Streptophyta</taxon>
        <taxon>Embryophyta</taxon>
        <taxon>Tracheophyta</taxon>
        <taxon>Spermatophyta</taxon>
        <taxon>Magnoliopsida</taxon>
        <taxon>Liliopsida</taxon>
        <taxon>Poales</taxon>
        <taxon>Poaceae</taxon>
        <taxon>BOP clade</taxon>
        <taxon>Pooideae</taxon>
        <taxon>Triticodae</taxon>
        <taxon>Triticeae</taxon>
        <taxon>Triticinae</taxon>
        <taxon>Triticum</taxon>
    </lineage>
</organism>
<accession>M8ABG9</accession>
<proteinExistence type="predicted"/>
<reference evidence="1" key="1">
    <citation type="journal article" date="2013" name="Nature">
        <title>Draft genome of the wheat A-genome progenitor Triticum urartu.</title>
        <authorList>
            <person name="Ling H.Q."/>
            <person name="Zhao S."/>
            <person name="Liu D."/>
            <person name="Wang J."/>
            <person name="Sun H."/>
            <person name="Zhang C."/>
            <person name="Fan H."/>
            <person name="Li D."/>
            <person name="Dong L."/>
            <person name="Tao Y."/>
            <person name="Gao C."/>
            <person name="Wu H."/>
            <person name="Li Y."/>
            <person name="Cui Y."/>
            <person name="Guo X."/>
            <person name="Zheng S."/>
            <person name="Wang B."/>
            <person name="Yu K."/>
            <person name="Liang Q."/>
            <person name="Yang W."/>
            <person name="Lou X."/>
            <person name="Chen J."/>
            <person name="Feng M."/>
            <person name="Jian J."/>
            <person name="Zhang X."/>
            <person name="Luo G."/>
            <person name="Jiang Y."/>
            <person name="Liu J."/>
            <person name="Wang Z."/>
            <person name="Sha Y."/>
            <person name="Zhang B."/>
            <person name="Wu H."/>
            <person name="Tang D."/>
            <person name="Shen Q."/>
            <person name="Xue P."/>
            <person name="Zou S."/>
            <person name="Wang X."/>
            <person name="Liu X."/>
            <person name="Wang F."/>
            <person name="Yang Y."/>
            <person name="An X."/>
            <person name="Dong Z."/>
            <person name="Zhang K."/>
            <person name="Zhang X."/>
            <person name="Luo M.C."/>
            <person name="Dvorak J."/>
            <person name="Tong Y."/>
            <person name="Wang J."/>
            <person name="Yang H."/>
            <person name="Li Z."/>
            <person name="Wang D."/>
            <person name="Zhang A."/>
            <person name="Wang J."/>
        </authorList>
    </citation>
    <scope>NUCLEOTIDE SEQUENCE</scope>
</reference>
<gene>
    <name evidence="1" type="ORF">TRIUR3_25220</name>
</gene>
<dbReference type="EMBL" id="KD138813">
    <property type="protein sequence ID" value="EMS57894.1"/>
    <property type="molecule type" value="Genomic_DNA"/>
</dbReference>
<protein>
    <submittedName>
        <fullName evidence="1">Uncharacterized protein</fullName>
    </submittedName>
</protein>